<gene>
    <name evidence="1" type="ORF">Salat_0382400</name>
</gene>
<dbReference type="EMBL" id="JACGWO010000001">
    <property type="protein sequence ID" value="KAK4440475.1"/>
    <property type="molecule type" value="Genomic_DNA"/>
</dbReference>
<sequence>MTVVREEVKMVKYREDWSRHWPERGHRDIPPVAYINCPVQERISNDGIQPVEQALKRLLHLRLSGLQEAGHVGCTGQLRWQHIRDGGEANARRLLLGADEAKPLVCYYKGDEEMGFRMGEHEFAEVHHGVDVASAGIRHGHHVARVRGSDLAGNIPVSSFLLIK</sequence>
<organism evidence="1 2">
    <name type="scientific">Sesamum alatum</name>
    <dbReference type="NCBI Taxonomy" id="300844"/>
    <lineage>
        <taxon>Eukaryota</taxon>
        <taxon>Viridiplantae</taxon>
        <taxon>Streptophyta</taxon>
        <taxon>Embryophyta</taxon>
        <taxon>Tracheophyta</taxon>
        <taxon>Spermatophyta</taxon>
        <taxon>Magnoliopsida</taxon>
        <taxon>eudicotyledons</taxon>
        <taxon>Gunneridae</taxon>
        <taxon>Pentapetalae</taxon>
        <taxon>asterids</taxon>
        <taxon>lamiids</taxon>
        <taxon>Lamiales</taxon>
        <taxon>Pedaliaceae</taxon>
        <taxon>Sesamum</taxon>
    </lineage>
</organism>
<protein>
    <submittedName>
        <fullName evidence="1">Uncharacterized protein</fullName>
    </submittedName>
</protein>
<name>A0AAE1Z1D6_9LAMI</name>
<evidence type="ECO:0000313" key="1">
    <source>
        <dbReference type="EMBL" id="KAK4440475.1"/>
    </source>
</evidence>
<evidence type="ECO:0000313" key="2">
    <source>
        <dbReference type="Proteomes" id="UP001293254"/>
    </source>
</evidence>
<keyword evidence="2" id="KW-1185">Reference proteome</keyword>
<dbReference type="Proteomes" id="UP001293254">
    <property type="component" value="Unassembled WGS sequence"/>
</dbReference>
<dbReference type="AlphaFoldDB" id="A0AAE1Z1D6"/>
<proteinExistence type="predicted"/>
<comment type="caution">
    <text evidence="1">The sequence shown here is derived from an EMBL/GenBank/DDBJ whole genome shotgun (WGS) entry which is preliminary data.</text>
</comment>
<reference evidence="1" key="1">
    <citation type="submission" date="2020-06" db="EMBL/GenBank/DDBJ databases">
        <authorList>
            <person name="Li T."/>
            <person name="Hu X."/>
            <person name="Zhang T."/>
            <person name="Song X."/>
            <person name="Zhang H."/>
            <person name="Dai N."/>
            <person name="Sheng W."/>
            <person name="Hou X."/>
            <person name="Wei L."/>
        </authorList>
    </citation>
    <scope>NUCLEOTIDE SEQUENCE</scope>
    <source>
        <strain evidence="1">3651</strain>
        <tissue evidence="1">Leaf</tissue>
    </source>
</reference>
<reference evidence="1" key="2">
    <citation type="journal article" date="2024" name="Plant">
        <title>Genomic evolution and insights into agronomic trait innovations of Sesamum species.</title>
        <authorList>
            <person name="Miao H."/>
            <person name="Wang L."/>
            <person name="Qu L."/>
            <person name="Liu H."/>
            <person name="Sun Y."/>
            <person name="Le M."/>
            <person name="Wang Q."/>
            <person name="Wei S."/>
            <person name="Zheng Y."/>
            <person name="Lin W."/>
            <person name="Duan Y."/>
            <person name="Cao H."/>
            <person name="Xiong S."/>
            <person name="Wang X."/>
            <person name="Wei L."/>
            <person name="Li C."/>
            <person name="Ma Q."/>
            <person name="Ju M."/>
            <person name="Zhao R."/>
            <person name="Li G."/>
            <person name="Mu C."/>
            <person name="Tian Q."/>
            <person name="Mei H."/>
            <person name="Zhang T."/>
            <person name="Gao T."/>
            <person name="Zhang H."/>
        </authorList>
    </citation>
    <scope>NUCLEOTIDE SEQUENCE</scope>
    <source>
        <strain evidence="1">3651</strain>
    </source>
</reference>
<accession>A0AAE1Z1D6</accession>